<evidence type="ECO:0000256" key="6">
    <source>
        <dbReference type="ARBA" id="ARBA00023136"/>
    </source>
</evidence>
<feature type="region of interest" description="Disordered" evidence="7">
    <location>
        <begin position="1"/>
        <end position="58"/>
    </location>
</feature>
<evidence type="ECO:0000256" key="7">
    <source>
        <dbReference type="SAM" id="MobiDB-lite"/>
    </source>
</evidence>
<evidence type="ECO:0000313" key="10">
    <source>
        <dbReference type="EMBL" id="ROW05311.1"/>
    </source>
</evidence>
<sequence>MSPNPITQPSHNGGNADLEKSSVPMGLDASDSTAQSESPDTQSLGQHENTLRDTDAISPVTEPKRQITGIRWLLVCVAIFSANILYGLDTTIVADIQGAVSGTFNNVTQLGWLGIGFTLGSTVAILPLGKAYGVFDNKWIFTGCLINFAAASALCGAAPNMQAMIVGRVWAGVGGAGMYLGTLNLVTVLSTPKEQPFYIGLTGFSYGSGCILGPIVGGAFADSSATWRWAFYLNLCVFGAMSPVYLFLLPSLPRRPESSFFQHLLSLDWLGSILTAGLYVSFTIAFTFGGVLWDWNDGRTIALIVVFGVLTVAFCLTQHLSFLTNEMDRLFPCDLLADPQLVLLYIIMACGGATLFVSLYYIPLYFLFVYGDSGTEAAVRLLPYICFYVATILLCGAFMGRTGWHNMWFLFSGLCITAGGATMNTIKIDTPVANLYGYIVLLGLGMATSQAGYAVGTHLVPKERAAELIQFLNISQGQSQLIGLVIASAVFQTQAFDGLKAILGGTYSDADIRAAVAGAKSAILEEIDPETRRQCLEVIVNSIGKCWILVIAAGATYTVCSVCLSRKRVIQMTEQKIAQS</sequence>
<evidence type="ECO:0000256" key="3">
    <source>
        <dbReference type="ARBA" id="ARBA00022448"/>
    </source>
</evidence>
<evidence type="ECO:0000256" key="2">
    <source>
        <dbReference type="ARBA" id="ARBA00007520"/>
    </source>
</evidence>
<dbReference type="GO" id="GO:0022857">
    <property type="term" value="F:transmembrane transporter activity"/>
    <property type="evidence" value="ECO:0007669"/>
    <property type="project" value="InterPro"/>
</dbReference>
<dbReference type="EMBL" id="LJZO01000001">
    <property type="protein sequence ID" value="ROW05311.1"/>
    <property type="molecule type" value="Genomic_DNA"/>
</dbReference>
<dbReference type="InterPro" id="IPR011701">
    <property type="entry name" value="MFS"/>
</dbReference>
<feature type="transmembrane region" description="Helical" evidence="8">
    <location>
        <begin position="547"/>
        <end position="565"/>
    </location>
</feature>
<proteinExistence type="inferred from homology"/>
<keyword evidence="5 8" id="KW-1133">Transmembrane helix</keyword>
<dbReference type="InterPro" id="IPR036259">
    <property type="entry name" value="MFS_trans_sf"/>
</dbReference>
<gene>
    <name evidence="10" type="ORF">VSDG_00689</name>
</gene>
<feature type="transmembrane region" description="Helical" evidence="8">
    <location>
        <begin position="229"/>
        <end position="249"/>
    </location>
</feature>
<feature type="transmembrane region" description="Helical" evidence="8">
    <location>
        <begin position="300"/>
        <end position="322"/>
    </location>
</feature>
<keyword evidence="4 8" id="KW-0812">Transmembrane</keyword>
<dbReference type="PROSITE" id="PS50850">
    <property type="entry name" value="MFS"/>
    <property type="match status" value="1"/>
</dbReference>
<dbReference type="AlphaFoldDB" id="A0A423WPK8"/>
<dbReference type="GO" id="GO:0005886">
    <property type="term" value="C:plasma membrane"/>
    <property type="evidence" value="ECO:0007669"/>
    <property type="project" value="TreeGrafter"/>
</dbReference>
<dbReference type="InterPro" id="IPR020846">
    <property type="entry name" value="MFS_dom"/>
</dbReference>
<accession>A0A423WPK8</accession>
<protein>
    <recommendedName>
        <fullName evidence="9">Major facilitator superfamily (MFS) profile domain-containing protein</fullName>
    </recommendedName>
</protein>
<organism evidence="10 11">
    <name type="scientific">Cytospora chrysosperma</name>
    <name type="common">Cytospora canker fungus</name>
    <name type="synonym">Sphaeria chrysosperma</name>
    <dbReference type="NCBI Taxonomy" id="252740"/>
    <lineage>
        <taxon>Eukaryota</taxon>
        <taxon>Fungi</taxon>
        <taxon>Dikarya</taxon>
        <taxon>Ascomycota</taxon>
        <taxon>Pezizomycotina</taxon>
        <taxon>Sordariomycetes</taxon>
        <taxon>Sordariomycetidae</taxon>
        <taxon>Diaporthales</taxon>
        <taxon>Cytosporaceae</taxon>
        <taxon>Cytospora</taxon>
    </lineage>
</organism>
<name>A0A423WPK8_CYTCH</name>
<dbReference type="Gene3D" id="1.20.1250.20">
    <property type="entry name" value="MFS general substrate transporter like domains"/>
    <property type="match status" value="2"/>
</dbReference>
<comment type="caution">
    <text evidence="10">The sequence shown here is derived from an EMBL/GenBank/DDBJ whole genome shotgun (WGS) entry which is preliminary data.</text>
</comment>
<evidence type="ECO:0000259" key="9">
    <source>
        <dbReference type="PROSITE" id="PS50850"/>
    </source>
</evidence>
<feature type="transmembrane region" description="Helical" evidence="8">
    <location>
        <begin position="342"/>
        <end position="369"/>
    </location>
</feature>
<feature type="transmembrane region" description="Helical" evidence="8">
    <location>
        <begin position="435"/>
        <end position="455"/>
    </location>
</feature>
<feature type="transmembrane region" description="Helical" evidence="8">
    <location>
        <begin position="109"/>
        <end position="127"/>
    </location>
</feature>
<feature type="compositionally biased region" description="Polar residues" evidence="7">
    <location>
        <begin position="30"/>
        <end position="48"/>
    </location>
</feature>
<dbReference type="PANTHER" id="PTHR23501:SF12">
    <property type="entry name" value="MAJOR FACILITATOR SUPERFAMILY (MFS) PROFILE DOMAIN-CONTAINING PROTEIN-RELATED"/>
    <property type="match status" value="1"/>
</dbReference>
<feature type="transmembrane region" description="Helical" evidence="8">
    <location>
        <begin position="169"/>
        <end position="191"/>
    </location>
</feature>
<feature type="transmembrane region" description="Helical" evidence="8">
    <location>
        <begin position="269"/>
        <end position="293"/>
    </location>
</feature>
<dbReference type="Pfam" id="PF07690">
    <property type="entry name" value="MFS_1"/>
    <property type="match status" value="1"/>
</dbReference>
<feature type="transmembrane region" description="Helical" evidence="8">
    <location>
        <begin position="197"/>
        <end position="217"/>
    </location>
</feature>
<feature type="transmembrane region" description="Helical" evidence="8">
    <location>
        <begin position="381"/>
        <end position="400"/>
    </location>
</feature>
<reference evidence="10 11" key="1">
    <citation type="submission" date="2015-09" db="EMBL/GenBank/DDBJ databases">
        <title>Host preference determinants of Valsa canker pathogens revealed by comparative genomics.</title>
        <authorList>
            <person name="Yin Z."/>
            <person name="Huang L."/>
        </authorList>
    </citation>
    <scope>NUCLEOTIDE SEQUENCE [LARGE SCALE GENOMIC DNA]</scope>
    <source>
        <strain evidence="10 11">YSFL</strain>
    </source>
</reference>
<feature type="transmembrane region" description="Helical" evidence="8">
    <location>
        <begin position="139"/>
        <end position="157"/>
    </location>
</feature>
<feature type="domain" description="Major facilitator superfamily (MFS) profile" evidence="9">
    <location>
        <begin position="75"/>
        <end position="532"/>
    </location>
</feature>
<keyword evidence="11" id="KW-1185">Reference proteome</keyword>
<evidence type="ECO:0000256" key="5">
    <source>
        <dbReference type="ARBA" id="ARBA00022989"/>
    </source>
</evidence>
<keyword evidence="3" id="KW-0813">Transport</keyword>
<dbReference type="OrthoDB" id="10021397at2759"/>
<dbReference type="SUPFAM" id="SSF103473">
    <property type="entry name" value="MFS general substrate transporter"/>
    <property type="match status" value="2"/>
</dbReference>
<keyword evidence="6 8" id="KW-0472">Membrane</keyword>
<feature type="compositionally biased region" description="Polar residues" evidence="7">
    <location>
        <begin position="1"/>
        <end position="13"/>
    </location>
</feature>
<feature type="transmembrane region" description="Helical" evidence="8">
    <location>
        <begin position="69"/>
        <end position="88"/>
    </location>
</feature>
<comment type="subcellular location">
    <subcellularLocation>
        <location evidence="1">Membrane</location>
        <topology evidence="1">Multi-pass membrane protein</topology>
    </subcellularLocation>
</comment>
<comment type="similarity">
    <text evidence="2">Belongs to the major facilitator superfamily. TCR/Tet family.</text>
</comment>
<evidence type="ECO:0000313" key="11">
    <source>
        <dbReference type="Proteomes" id="UP000284375"/>
    </source>
</evidence>
<feature type="transmembrane region" description="Helical" evidence="8">
    <location>
        <begin position="406"/>
        <end position="423"/>
    </location>
</feature>
<dbReference type="Proteomes" id="UP000284375">
    <property type="component" value="Unassembled WGS sequence"/>
</dbReference>
<dbReference type="PANTHER" id="PTHR23501">
    <property type="entry name" value="MAJOR FACILITATOR SUPERFAMILY"/>
    <property type="match status" value="1"/>
</dbReference>
<evidence type="ECO:0000256" key="4">
    <source>
        <dbReference type="ARBA" id="ARBA00022692"/>
    </source>
</evidence>
<evidence type="ECO:0000256" key="1">
    <source>
        <dbReference type="ARBA" id="ARBA00004141"/>
    </source>
</evidence>
<evidence type="ECO:0000256" key="8">
    <source>
        <dbReference type="SAM" id="Phobius"/>
    </source>
</evidence>